<dbReference type="PROSITE" id="PS50011">
    <property type="entry name" value="PROTEIN_KINASE_DOM"/>
    <property type="match status" value="2"/>
</dbReference>
<keyword evidence="2" id="KW-0723">Serine/threonine-protein kinase</keyword>
<feature type="region of interest" description="Disordered" evidence="13">
    <location>
        <begin position="202"/>
        <end position="228"/>
    </location>
</feature>
<reference evidence="17" key="1">
    <citation type="submission" date="2020-12" db="EMBL/GenBank/DDBJ databases">
        <title>Metabolic potential, ecology and presence of endohyphal bacteria is reflected in genomic diversity of Mucoromycotina.</title>
        <authorList>
            <person name="Muszewska A."/>
            <person name="Okrasinska A."/>
            <person name="Steczkiewicz K."/>
            <person name="Drgas O."/>
            <person name="Orlowska M."/>
            <person name="Perlinska-Lenart U."/>
            <person name="Aleksandrzak-Piekarczyk T."/>
            <person name="Szatraj K."/>
            <person name="Zielenkiewicz U."/>
            <person name="Pilsyk S."/>
            <person name="Malc E."/>
            <person name="Mieczkowski P."/>
            <person name="Kruszewska J.S."/>
            <person name="Biernat P."/>
            <person name="Pawlowska J."/>
        </authorList>
    </citation>
    <scope>NUCLEOTIDE SEQUENCE</scope>
    <source>
        <strain evidence="17">WA0000067209</strain>
    </source>
</reference>
<dbReference type="InterPro" id="IPR045864">
    <property type="entry name" value="aa-tRNA-synth_II/BPL/LPL"/>
</dbReference>
<dbReference type="Gene3D" id="3.40.50.800">
    <property type="entry name" value="Anticodon-binding domain"/>
    <property type="match status" value="1"/>
</dbReference>
<dbReference type="CDD" id="cd18497">
    <property type="entry name" value="BACK_ABTB1_BPOZ"/>
    <property type="match status" value="1"/>
</dbReference>
<dbReference type="PROSITE" id="PS00107">
    <property type="entry name" value="PROTEIN_KINASE_ATP"/>
    <property type="match status" value="1"/>
</dbReference>
<dbReference type="Pfam" id="PF00651">
    <property type="entry name" value="BTB"/>
    <property type="match status" value="2"/>
</dbReference>
<dbReference type="GO" id="GO:0005829">
    <property type="term" value="C:cytosol"/>
    <property type="evidence" value="ECO:0007669"/>
    <property type="project" value="TreeGrafter"/>
</dbReference>
<sequence>MDQNELNELHEIQCNEIEALKAIFMDDFKEVEQKKSAWNVATSNVEFTIHLTPSEEEHETAHTSVDLNVRLPKAYPKRMPELRLLNPQGLLSAHVQELRSSLQPICKNLLNQEMIFDITDHIKTFLSVHNKPPPEGSKLNLYEQMLIRQHEVSKAEKEEALREESRLAREEEEERKAQSDIINAKIQEDIQRKREHARLIDQRRKELEYDPGVDSDTDEHQTDDDGLHTSAHYEDFKLISFENMIEVGLEDEGDGSLGACQRTVLFRSVVLGPCIGSGSVSRTFTATPYRYQINEPSGDVSLAQNLEVGCKLVIKQISVTSPYYMSQSGKKKMQEIERELERLKTLRHAHIASIYETKLERQTTVSGNTWAFQILMEYQEGDTLHHLLQKCGGGIRLATCRKYLKQLLWAVNHIHLSGYVCRDICSSSIFFDKYQNVKLSNISYIQRLHDLNRSNPLSEQTRTFGSEKSRNWISPELKDKPGTYGRKNDIWCLGIVFLEMLWGPDITMEFGSVDAFFRVVENDFPESVRQFTLKMFDPDPRKRPTAVDLSNDPFFADEKHSSPVGVDFSSRYPINAQSNALMRPVAAYRAKQAQSNKVMLFDDPSTAPSPFSQAPAIAQAEEYRLRYDDNNRNDADQYGYGGGSGSRYKADFEEIEFLGKGGFGEVVKARNKLDGRFYAIKKIRLDPRDNEDIRKILREVQTLSSLHHQYVVRYYTTWFEDEDGNWRDSDSDAESFTGEETDFDDEEDGDLSVMPKRFDFLSAERSQSRSYSAIQFQQETSDDSNDESITTEGDEDNISFAASDNSTDRSKALNRRIAGKARRSGSKANTSSEESKRSSRVRVLYIQMEYCEKKTLRDIIDEGIDEQEGWRLFRQILEALVHIHSQGMIHRDLKPSNIFLDSNNDVKIGDFGLATSNHTLIETVSAFDKHHTDTFGQLSNRIQDHSIDGTTTSASGATWNHNADESMTTGVGTTFYVSPEVLPDPAKGAVTGMRYNQKVDMFSLGVIFFEMCYPLSTGMQRAMVLQDLRNGKFPSDFNPNYVNQQKIIQMLISSQPKDRPNSFELLRSDLLPPKLEDEYINECVRTIANPNTPYYHKLMSAMFSQSADRYKDFTFDYQTEIEKPFDPFNPLFYDRIREHMLKVFRRHGAIDISVPLLMPKNDLYESGWRNPVHLMDSQGALNQLPFDLTAPFARYISRKKNFPEIKRYTFDRVYRENPSGGQPEAVLEVDFDIVHRETTSMAPDAEIIKIVEEVLEELPPYKNGAFYFIVNHANITDAILESCRIPSDMRMGVLTALSSLGRGPSFANVRNGLKLKFQLQRSTLDELSLFNTSGDLESVSRKLENLFVGPLRTKYKEAVAELRLMIAHAKALGVRHKLIFQPLLVYNNHFYKNGMVFEAVVDTLDMKKKDVLAVGGRYDFLVQQFSPPNVMPSRNLKAVGVNIAIQKLIRHLDIYQTEQFKLLMNLKNDKARSFGMWAPKKCDVYVASFGKVLLQERFEVVRELWSHGIRAEMQYDDRNDPDYPDELFARCRKCSINWVVLIKHRIHDSKASARENATVKVKDILRKTEYEVTRAELPHWLITEIGEQLRIDHGQSLSKMRKHDMKGKEVNDTPKSLRHDYQQHDMSKGDMNDTSRTGFDIQIIRNDSRGKSHSKLKHKQKNMLMDKAIDKITPVLEDLKRGQVPVIVMDLPKRVIEKMSKRRAWEDEGFKKVQEDIALSQRETLERARKEVLRYMESKRQWLWLYSYSDDYASLCMLPQLAFRSTMGKKTVSNKRNIMRLASSAQEPQADSSNVSPVLDHSETTLFDELCTATREGDLERVEYIVSVGGPVNVVDKWQCSPLYWACLCGHFDVAKYLLENGAKCDRNTFQGERCIYGALTSQIRNLLLSYKISKATDETQPFQKFLTELYEDPQESDIKFKIRILNPDHQQQVYREYPVHRFVIAARSSFFEKNLRQRWMDEREVKLQSQLVDPESFDAVLRYLYTGQLLDLKKDAINNLKFVCQHLELDELKEKCSNMLEEDSRDAHGDTKEIVQIRSDFGNFVKSKIFGATGRIMEEEGEGNEISSVTVSLNGGFLDAAPVDPKLVYADICILIEDYAFPCHKSLLTLRSEYFEVMFSGRFSESYLGDSNVYYPSDTLDMPILRLPEVTPLAFSIILEFIYTDAATITTDMAYDILIVADRFLFPRLKSIAAIVITSQKEPIMDIYELIRTAIDLGVERLEQYCIKYLAENIDTYINDAQFRNLIKESADSIADREETDTIPFIDDLRYFLEKKYKVPTTDLDASGRVHVYVKETLTVTESEYNQKLDLLDDILENLGLEA</sequence>
<evidence type="ECO:0000256" key="4">
    <source>
        <dbReference type="ARBA" id="ARBA00022741"/>
    </source>
</evidence>
<evidence type="ECO:0000256" key="13">
    <source>
        <dbReference type="SAM" id="MobiDB-lite"/>
    </source>
</evidence>
<dbReference type="GO" id="GO:1990625">
    <property type="term" value="P:negative regulation of cytoplasmic translational initiation in response to stress"/>
    <property type="evidence" value="ECO:0007669"/>
    <property type="project" value="TreeGrafter"/>
</dbReference>
<dbReference type="GO" id="GO:0005634">
    <property type="term" value="C:nucleus"/>
    <property type="evidence" value="ECO:0007669"/>
    <property type="project" value="TreeGrafter"/>
</dbReference>
<dbReference type="GO" id="GO:0009893">
    <property type="term" value="P:positive regulation of metabolic process"/>
    <property type="evidence" value="ECO:0007669"/>
    <property type="project" value="UniProtKB-ARBA"/>
</dbReference>
<dbReference type="OrthoDB" id="341578at2759"/>
<dbReference type="GO" id="GO:0004694">
    <property type="term" value="F:eukaryotic translation initiation factor 2alpha kinase activity"/>
    <property type="evidence" value="ECO:0007669"/>
    <property type="project" value="UniProtKB-ARBA"/>
</dbReference>
<evidence type="ECO:0000259" key="16">
    <source>
        <dbReference type="PROSITE" id="PS50908"/>
    </source>
</evidence>
<feature type="compositionally biased region" description="Acidic residues" evidence="13">
    <location>
        <begin position="731"/>
        <end position="750"/>
    </location>
</feature>
<comment type="catalytic activity">
    <reaction evidence="8">
        <text>L-threonyl-[protein] + ATP = O-phospho-L-threonyl-[protein] + ADP + H(+)</text>
        <dbReference type="Rhea" id="RHEA:46608"/>
        <dbReference type="Rhea" id="RHEA-COMP:11060"/>
        <dbReference type="Rhea" id="RHEA-COMP:11605"/>
        <dbReference type="ChEBI" id="CHEBI:15378"/>
        <dbReference type="ChEBI" id="CHEBI:30013"/>
        <dbReference type="ChEBI" id="CHEBI:30616"/>
        <dbReference type="ChEBI" id="CHEBI:61977"/>
        <dbReference type="ChEBI" id="CHEBI:456216"/>
        <dbReference type="EC" id="2.7.11.1"/>
    </reaction>
</comment>
<dbReference type="InterPro" id="IPR011009">
    <property type="entry name" value="Kinase-like_dom_sf"/>
</dbReference>
<dbReference type="InterPro" id="IPR011333">
    <property type="entry name" value="SKP1/BTB/POZ_sf"/>
</dbReference>
<dbReference type="InterPro" id="IPR024435">
    <property type="entry name" value="HisRS-related_dom"/>
</dbReference>
<keyword evidence="10" id="KW-0040">ANK repeat</keyword>
<feature type="region of interest" description="Disordered" evidence="13">
    <location>
        <begin position="152"/>
        <end position="180"/>
    </location>
</feature>
<dbReference type="PANTHER" id="PTHR11042">
    <property type="entry name" value="EUKARYOTIC TRANSLATION INITIATION FACTOR 2-ALPHA KINASE EIF2-ALPHA KINASE -RELATED"/>
    <property type="match status" value="1"/>
</dbReference>
<dbReference type="PROSITE" id="PS50088">
    <property type="entry name" value="ANK_REPEAT"/>
    <property type="match status" value="1"/>
</dbReference>
<dbReference type="SUPFAM" id="SSF54695">
    <property type="entry name" value="POZ domain"/>
    <property type="match status" value="2"/>
</dbReference>
<keyword evidence="6 11" id="KW-0067">ATP-binding</keyword>
<dbReference type="InterPro" id="IPR036770">
    <property type="entry name" value="Ankyrin_rpt-contain_sf"/>
</dbReference>
<dbReference type="PROSITE" id="PS00108">
    <property type="entry name" value="PROTEIN_KINASE_ST"/>
    <property type="match status" value="1"/>
</dbReference>
<evidence type="ECO:0000256" key="5">
    <source>
        <dbReference type="ARBA" id="ARBA00022777"/>
    </source>
</evidence>
<dbReference type="GO" id="GO:0007165">
    <property type="term" value="P:signal transduction"/>
    <property type="evidence" value="ECO:0007669"/>
    <property type="project" value="UniProtKB-ARBA"/>
</dbReference>
<dbReference type="Gene3D" id="1.25.40.20">
    <property type="entry name" value="Ankyrin repeat-containing domain"/>
    <property type="match status" value="1"/>
</dbReference>
<keyword evidence="4 11" id="KW-0547">Nucleotide-binding</keyword>
<dbReference type="InterPro" id="IPR017441">
    <property type="entry name" value="Protein_kinase_ATP_BS"/>
</dbReference>
<proteinExistence type="inferred from homology"/>
<dbReference type="SMART" id="SM00225">
    <property type="entry name" value="BTB"/>
    <property type="match status" value="2"/>
</dbReference>
<comment type="similarity">
    <text evidence="7">Belongs to the protein kinase superfamily. Ser/Thr protein kinase family. GCN2 subfamily.</text>
</comment>
<dbReference type="InterPro" id="IPR002110">
    <property type="entry name" value="Ankyrin_rpt"/>
</dbReference>
<dbReference type="Gene3D" id="3.30.930.10">
    <property type="entry name" value="Bira Bifunctional Protein, Domain 2"/>
    <property type="match status" value="1"/>
</dbReference>
<evidence type="ECO:0000259" key="15">
    <source>
        <dbReference type="PROSITE" id="PS50097"/>
    </source>
</evidence>
<dbReference type="InterPro" id="IPR006575">
    <property type="entry name" value="RWD_dom"/>
</dbReference>
<dbReference type="InterPro" id="IPR000719">
    <property type="entry name" value="Prot_kinase_dom"/>
</dbReference>
<dbReference type="CDD" id="cd23823">
    <property type="entry name" value="RWD_GCN2"/>
    <property type="match status" value="1"/>
</dbReference>
<keyword evidence="18" id="KW-1185">Reference proteome</keyword>
<keyword evidence="5" id="KW-0418">Kinase</keyword>
<dbReference type="FunFam" id="3.10.110.10:FF:000050">
    <property type="entry name" value="eIF-2-alpha kinase GCN2"/>
    <property type="match status" value="1"/>
</dbReference>
<dbReference type="Pfam" id="PF12796">
    <property type="entry name" value="Ank_2"/>
    <property type="match status" value="1"/>
</dbReference>
<dbReference type="SMART" id="SM00220">
    <property type="entry name" value="S_TKc"/>
    <property type="match status" value="2"/>
</dbReference>
<feature type="compositionally biased region" description="Basic residues" evidence="13">
    <location>
        <begin position="812"/>
        <end position="825"/>
    </location>
</feature>
<dbReference type="Gene3D" id="3.30.200.20">
    <property type="entry name" value="Phosphorylase Kinase, domain 1"/>
    <property type="match status" value="1"/>
</dbReference>
<evidence type="ECO:0000256" key="8">
    <source>
        <dbReference type="ARBA" id="ARBA00047899"/>
    </source>
</evidence>
<feature type="compositionally biased region" description="Polar residues" evidence="13">
    <location>
        <begin position="769"/>
        <end position="779"/>
    </location>
</feature>
<dbReference type="InterPro" id="IPR041715">
    <property type="entry name" value="HisRS-like_core"/>
</dbReference>
<dbReference type="CDD" id="cd14046">
    <property type="entry name" value="STKc_EIF2AK4_GCN2_rpt2"/>
    <property type="match status" value="1"/>
</dbReference>
<dbReference type="Pfam" id="PF05773">
    <property type="entry name" value="RWD"/>
    <property type="match status" value="1"/>
</dbReference>
<dbReference type="SUPFAM" id="SSF54495">
    <property type="entry name" value="UBC-like"/>
    <property type="match status" value="1"/>
</dbReference>
<gene>
    <name evidence="17" type="ORF">INT43_001197</name>
</gene>
<dbReference type="InterPro" id="IPR036621">
    <property type="entry name" value="Anticodon-bd_dom_sf"/>
</dbReference>
<name>A0A8H7UAB9_MORIS</name>
<feature type="domain" description="BTB" evidence="15">
    <location>
        <begin position="1917"/>
        <end position="1990"/>
    </location>
</feature>
<dbReference type="Pfam" id="PF12745">
    <property type="entry name" value="HGTP_anticodon2"/>
    <property type="match status" value="1"/>
</dbReference>
<feature type="region of interest" description="Disordered" evidence="13">
    <location>
        <begin position="769"/>
        <end position="835"/>
    </location>
</feature>
<comment type="caution">
    <text evidence="17">The sequence shown here is derived from an EMBL/GenBank/DDBJ whole genome shotgun (WGS) entry which is preliminary data.</text>
</comment>
<dbReference type="SUPFAM" id="SSF52954">
    <property type="entry name" value="Class II aaRS ABD-related"/>
    <property type="match status" value="1"/>
</dbReference>
<evidence type="ECO:0000256" key="11">
    <source>
        <dbReference type="PROSITE-ProRule" id="PRU10141"/>
    </source>
</evidence>
<feature type="domain" description="RWD" evidence="16">
    <location>
        <begin position="15"/>
        <end position="129"/>
    </location>
</feature>
<evidence type="ECO:0000259" key="14">
    <source>
        <dbReference type="PROSITE" id="PS50011"/>
    </source>
</evidence>
<dbReference type="InterPro" id="IPR050339">
    <property type="entry name" value="CC_SR_Kinase"/>
</dbReference>
<feature type="domain" description="Protein kinase" evidence="14">
    <location>
        <begin position="269"/>
        <end position="555"/>
    </location>
</feature>
<dbReference type="Pfam" id="PF13393">
    <property type="entry name" value="tRNA-synt_His"/>
    <property type="match status" value="1"/>
</dbReference>
<dbReference type="InterPro" id="IPR008271">
    <property type="entry name" value="Ser/Thr_kinase_AS"/>
</dbReference>
<evidence type="ECO:0000256" key="10">
    <source>
        <dbReference type="PROSITE-ProRule" id="PRU00023"/>
    </source>
</evidence>
<dbReference type="SUPFAM" id="SSF48403">
    <property type="entry name" value="Ankyrin repeat"/>
    <property type="match status" value="1"/>
</dbReference>
<comment type="catalytic activity">
    <reaction evidence="9">
        <text>L-seryl-[protein] + ATP = O-phospho-L-seryl-[protein] + ADP + H(+)</text>
        <dbReference type="Rhea" id="RHEA:17989"/>
        <dbReference type="Rhea" id="RHEA-COMP:9863"/>
        <dbReference type="Rhea" id="RHEA-COMP:11604"/>
        <dbReference type="ChEBI" id="CHEBI:15378"/>
        <dbReference type="ChEBI" id="CHEBI:29999"/>
        <dbReference type="ChEBI" id="CHEBI:30616"/>
        <dbReference type="ChEBI" id="CHEBI:83421"/>
        <dbReference type="ChEBI" id="CHEBI:456216"/>
        <dbReference type="EC" id="2.7.11.1"/>
    </reaction>
</comment>
<dbReference type="Gene3D" id="1.10.510.10">
    <property type="entry name" value="Transferase(Phosphotransferase) domain 1"/>
    <property type="match status" value="2"/>
</dbReference>
<feature type="compositionally biased region" description="Basic and acidic residues" evidence="13">
    <location>
        <begin position="218"/>
        <end position="228"/>
    </location>
</feature>
<feature type="compositionally biased region" description="Basic and acidic residues" evidence="13">
    <location>
        <begin position="152"/>
        <end position="178"/>
    </location>
</feature>
<evidence type="ECO:0000256" key="3">
    <source>
        <dbReference type="ARBA" id="ARBA00022679"/>
    </source>
</evidence>
<feature type="region of interest" description="Disordered" evidence="13">
    <location>
        <begin position="727"/>
        <end position="751"/>
    </location>
</feature>
<evidence type="ECO:0000256" key="12">
    <source>
        <dbReference type="SAM" id="Coils"/>
    </source>
</evidence>
<dbReference type="PROSITE" id="PS50097">
    <property type="entry name" value="BTB"/>
    <property type="match status" value="2"/>
</dbReference>
<dbReference type="InterPro" id="IPR000210">
    <property type="entry name" value="BTB/POZ_dom"/>
</dbReference>
<evidence type="ECO:0000313" key="17">
    <source>
        <dbReference type="EMBL" id="KAG2175550.1"/>
    </source>
</evidence>
<dbReference type="Proteomes" id="UP000654370">
    <property type="component" value="Unassembled WGS sequence"/>
</dbReference>
<dbReference type="Gene3D" id="3.30.710.10">
    <property type="entry name" value="Potassium Channel Kv1.1, Chain A"/>
    <property type="match status" value="2"/>
</dbReference>
<dbReference type="CDD" id="cd14012">
    <property type="entry name" value="PK_eIF2AK_GCN2_rpt1"/>
    <property type="match status" value="1"/>
</dbReference>
<evidence type="ECO:0000256" key="7">
    <source>
        <dbReference type="ARBA" id="ARBA00037982"/>
    </source>
</evidence>
<accession>A0A8H7UAB9</accession>
<organism evidence="17 18">
    <name type="scientific">Mortierella isabellina</name>
    <name type="common">Filamentous fungus</name>
    <name type="synonym">Umbelopsis isabellina</name>
    <dbReference type="NCBI Taxonomy" id="91625"/>
    <lineage>
        <taxon>Eukaryota</taxon>
        <taxon>Fungi</taxon>
        <taxon>Fungi incertae sedis</taxon>
        <taxon>Mucoromycota</taxon>
        <taxon>Mucoromycotina</taxon>
        <taxon>Umbelopsidomycetes</taxon>
        <taxon>Umbelopsidales</taxon>
        <taxon>Umbelopsidaceae</taxon>
        <taxon>Umbelopsis</taxon>
    </lineage>
</organism>
<dbReference type="EMBL" id="JAEPQZ010000011">
    <property type="protein sequence ID" value="KAG2175550.1"/>
    <property type="molecule type" value="Genomic_DNA"/>
</dbReference>
<dbReference type="SMART" id="SM00248">
    <property type="entry name" value="ANK"/>
    <property type="match status" value="2"/>
</dbReference>
<feature type="domain" description="BTB" evidence="15">
    <location>
        <begin position="2091"/>
        <end position="2172"/>
    </location>
</feature>
<dbReference type="EC" id="2.7.11.1" evidence="1"/>
<feature type="binding site" evidence="11">
    <location>
        <position position="682"/>
    </location>
    <ligand>
        <name>ATP</name>
        <dbReference type="ChEBI" id="CHEBI:30616"/>
    </ligand>
</feature>
<dbReference type="InterPro" id="IPR016135">
    <property type="entry name" value="UBQ-conjugating_enzyme/RWD"/>
</dbReference>
<feature type="domain" description="Protein kinase" evidence="14">
    <location>
        <begin position="652"/>
        <end position="1071"/>
    </location>
</feature>
<dbReference type="PROSITE" id="PS50908">
    <property type="entry name" value="RWD"/>
    <property type="match status" value="1"/>
</dbReference>
<evidence type="ECO:0000256" key="6">
    <source>
        <dbReference type="ARBA" id="ARBA00022840"/>
    </source>
</evidence>
<dbReference type="Pfam" id="PF00069">
    <property type="entry name" value="Pkinase"/>
    <property type="match status" value="4"/>
</dbReference>
<dbReference type="SUPFAM" id="SSF56112">
    <property type="entry name" value="Protein kinase-like (PK-like)"/>
    <property type="match status" value="2"/>
</dbReference>
<keyword evidence="12" id="KW-0175">Coiled coil</keyword>
<dbReference type="SMART" id="SM00591">
    <property type="entry name" value="RWD"/>
    <property type="match status" value="1"/>
</dbReference>
<feature type="coiled-coil region" evidence="12">
    <location>
        <begin position="326"/>
        <end position="353"/>
    </location>
</feature>
<evidence type="ECO:0000256" key="2">
    <source>
        <dbReference type="ARBA" id="ARBA00022527"/>
    </source>
</evidence>
<evidence type="ECO:0000256" key="1">
    <source>
        <dbReference type="ARBA" id="ARBA00012513"/>
    </source>
</evidence>
<dbReference type="FunFam" id="3.30.200.20:FF:000379">
    <property type="entry name" value="eIF-2-alpha kinase GCN2"/>
    <property type="match status" value="1"/>
</dbReference>
<dbReference type="SUPFAM" id="SSF55681">
    <property type="entry name" value="Class II aaRS and biotin synthetases"/>
    <property type="match status" value="1"/>
</dbReference>
<evidence type="ECO:0000256" key="9">
    <source>
        <dbReference type="ARBA" id="ARBA00048679"/>
    </source>
</evidence>
<feature type="repeat" description="ANK" evidence="10">
    <location>
        <begin position="1841"/>
        <end position="1870"/>
    </location>
</feature>
<dbReference type="Gene3D" id="3.10.110.10">
    <property type="entry name" value="Ubiquitin Conjugating Enzyme"/>
    <property type="match status" value="1"/>
</dbReference>
<keyword evidence="3" id="KW-0808">Transferase</keyword>
<dbReference type="PANTHER" id="PTHR11042:SF136">
    <property type="entry name" value="EIF-2-ALPHA KINASE GCN2"/>
    <property type="match status" value="1"/>
</dbReference>
<evidence type="ECO:0000313" key="18">
    <source>
        <dbReference type="Proteomes" id="UP000654370"/>
    </source>
</evidence>
<dbReference type="GO" id="GO:0005524">
    <property type="term" value="F:ATP binding"/>
    <property type="evidence" value="ECO:0007669"/>
    <property type="project" value="UniProtKB-UniRule"/>
</dbReference>
<protein>
    <recommendedName>
        <fullName evidence="1">non-specific serine/threonine protein kinase</fullName>
        <ecNumber evidence="1">2.7.11.1</ecNumber>
    </recommendedName>
</protein>